<evidence type="ECO:0000313" key="1">
    <source>
        <dbReference type="Proteomes" id="UP000694853"/>
    </source>
</evidence>
<accession>A0A8B8K320</accession>
<sequence length="604" mass="68448">MHPSRAEEASQPCFNGCFPSPLLVSEKSHNTSKSRVNNNKVTASRNDDFAAATSSTLHPHTHFTNHESLPSLHDSYISFTKAFPQFSSTAQVDQIRAQEYHHLNHSNISFDYTGYGLFSYAQKQRSRSTTSLASSSSSLPYLTSEPSFFDISYKSVNLQSQILYGGHESEIESGIRKKIMAFMNVSEADYTLVFFANEVSAFKIVADSFQFQPNGELLTVYDHSSEALDTMIESCKKQGVHILSAQFSWPKLGIEWRKLKKMIMKRREKRKGGLFVFPLHSRVTGAPYSYAWMSMAQENGWRVLLDMCALKPKEMGTLGMSLFKPDFMVCSFYKVFGENPSGFGCLFVKKSSISVLKDPGNATSVGIVSLVPAFRQPQLPQESITVIEETEISDQHEIEEVFVKEIEELSTSFDTSKNERLEIDCRGLDHANSVGLLLISSRARYLINWLVNALMSLKHPHHENRPSLIRIYGPKISSLRGPAVAFNIFDWKGEKIDPTLVQKLADRNNISLSSSFLKNIRFLNKNKENQWAHETRACEGGGLGQSKKTRKECGIFVVTAAMTFLTNFEDTYRLWAFLSRFLDADFVEKERWRYMALNQNTIEV</sequence>
<dbReference type="Proteomes" id="UP000694853">
    <property type="component" value="Unplaced"/>
</dbReference>
<evidence type="ECO:0000313" key="2">
    <source>
        <dbReference type="RefSeq" id="XP_027337423.1"/>
    </source>
</evidence>
<reference evidence="2" key="2">
    <citation type="submission" date="2025-08" db="UniProtKB">
        <authorList>
            <consortium name="RefSeq"/>
        </authorList>
    </citation>
    <scope>IDENTIFICATION</scope>
    <source>
        <tissue evidence="2">Young leaves</tissue>
    </source>
</reference>
<dbReference type="PANTHER" id="PTHR14237:SF64">
    <property type="entry name" value="MOLYBDENUM COFACTOR SULFURASE-LIKE PROTEIN"/>
    <property type="match status" value="1"/>
</dbReference>
<name>A0A8B8K320_ABRPR</name>
<dbReference type="SUPFAM" id="SSF53383">
    <property type="entry name" value="PLP-dependent transferases"/>
    <property type="match status" value="1"/>
</dbReference>
<dbReference type="Gene3D" id="3.40.640.10">
    <property type="entry name" value="Type I PLP-dependent aspartate aminotransferase-like (Major domain)"/>
    <property type="match status" value="1"/>
</dbReference>
<dbReference type="RefSeq" id="XP_027337423.1">
    <property type="nucleotide sequence ID" value="XM_027481622.1"/>
</dbReference>
<dbReference type="OrthoDB" id="10264306at2759"/>
<dbReference type="InterPro" id="IPR015424">
    <property type="entry name" value="PyrdxlP-dep_Trfase"/>
</dbReference>
<reference evidence="1" key="1">
    <citation type="journal article" date="2019" name="Toxins">
        <title>Detection of Abrin-Like and Prepropulchellin-Like Toxin Genes and Transcripts Using Whole Genome Sequencing and Full-Length Transcript Sequencing of Abrus precatorius.</title>
        <authorList>
            <person name="Hovde B.T."/>
            <person name="Daligault H.E."/>
            <person name="Hanschen E.R."/>
            <person name="Kunde Y.A."/>
            <person name="Johnson M.B."/>
            <person name="Starkenburg S.R."/>
            <person name="Johnson S.L."/>
        </authorList>
    </citation>
    <scope>NUCLEOTIDE SEQUENCE [LARGE SCALE GENOMIC DNA]</scope>
</reference>
<proteinExistence type="predicted"/>
<protein>
    <submittedName>
        <fullName evidence="2">Molybdenum cofactor sulfurase-like</fullName>
    </submittedName>
</protein>
<organism evidence="1 2">
    <name type="scientific">Abrus precatorius</name>
    <name type="common">Indian licorice</name>
    <name type="synonym">Glycine abrus</name>
    <dbReference type="NCBI Taxonomy" id="3816"/>
    <lineage>
        <taxon>Eukaryota</taxon>
        <taxon>Viridiplantae</taxon>
        <taxon>Streptophyta</taxon>
        <taxon>Embryophyta</taxon>
        <taxon>Tracheophyta</taxon>
        <taxon>Spermatophyta</taxon>
        <taxon>Magnoliopsida</taxon>
        <taxon>eudicotyledons</taxon>
        <taxon>Gunneridae</taxon>
        <taxon>Pentapetalae</taxon>
        <taxon>rosids</taxon>
        <taxon>fabids</taxon>
        <taxon>Fabales</taxon>
        <taxon>Fabaceae</taxon>
        <taxon>Papilionoideae</taxon>
        <taxon>50 kb inversion clade</taxon>
        <taxon>NPAAA clade</taxon>
        <taxon>indigoferoid/millettioid clade</taxon>
        <taxon>Abreae</taxon>
        <taxon>Abrus</taxon>
    </lineage>
</organism>
<dbReference type="PANTHER" id="PTHR14237">
    <property type="entry name" value="MOLYBDOPTERIN COFACTOR SULFURASE MOSC"/>
    <property type="match status" value="1"/>
</dbReference>
<dbReference type="GeneID" id="113851143"/>
<dbReference type="AlphaFoldDB" id="A0A8B8K320"/>
<dbReference type="InterPro" id="IPR015421">
    <property type="entry name" value="PyrdxlP-dep_Trfase_major"/>
</dbReference>
<dbReference type="KEGG" id="aprc:113851143"/>
<gene>
    <name evidence="2" type="primary">LOC113851143</name>
</gene>
<keyword evidence="1" id="KW-1185">Reference proteome</keyword>